<dbReference type="Gene3D" id="3.40.710.10">
    <property type="entry name" value="DD-peptidase/beta-lactamase superfamily"/>
    <property type="match status" value="1"/>
</dbReference>
<keyword evidence="3" id="KW-1185">Reference proteome</keyword>
<dbReference type="Pfam" id="PF00144">
    <property type="entry name" value="Beta-lactamase"/>
    <property type="match status" value="1"/>
</dbReference>
<dbReference type="EMBL" id="RPFJ01000074">
    <property type="protein sequence ID" value="RPD91245.1"/>
    <property type="molecule type" value="Genomic_DNA"/>
</dbReference>
<dbReference type="SUPFAM" id="SSF56601">
    <property type="entry name" value="beta-lactamase/transpeptidase-like"/>
    <property type="match status" value="1"/>
</dbReference>
<protein>
    <submittedName>
        <fullName evidence="2">Class C beta-lactamase-related serine hydrolase</fullName>
    </submittedName>
</protein>
<dbReference type="InterPro" id="IPR001466">
    <property type="entry name" value="Beta-lactam-related"/>
</dbReference>
<dbReference type="PANTHER" id="PTHR43283:SF7">
    <property type="entry name" value="BETA-LACTAMASE-RELATED DOMAIN-CONTAINING PROTEIN"/>
    <property type="match status" value="1"/>
</dbReference>
<proteinExistence type="predicted"/>
<reference evidence="2 3" key="1">
    <citation type="submission" date="2018-11" db="EMBL/GenBank/DDBJ databases">
        <title>Aureibaculum marinum gen. nov., sp. nov., a member of the family Flavobacteriaceae isolated from the Bohai Sea.</title>
        <authorList>
            <person name="Ji X."/>
        </authorList>
    </citation>
    <scope>NUCLEOTIDE SEQUENCE [LARGE SCALE GENOMIC DNA]</scope>
    <source>
        <strain evidence="2 3">BH-SD17</strain>
    </source>
</reference>
<dbReference type="Proteomes" id="UP000270856">
    <property type="component" value="Unassembled WGS sequence"/>
</dbReference>
<organism evidence="2 3">
    <name type="scientific">Aureibaculum marinum</name>
    <dbReference type="NCBI Taxonomy" id="2487930"/>
    <lineage>
        <taxon>Bacteria</taxon>
        <taxon>Pseudomonadati</taxon>
        <taxon>Bacteroidota</taxon>
        <taxon>Flavobacteriia</taxon>
        <taxon>Flavobacteriales</taxon>
        <taxon>Flavobacteriaceae</taxon>
        <taxon>Aureibaculum</taxon>
    </lineage>
</organism>
<dbReference type="PANTHER" id="PTHR43283">
    <property type="entry name" value="BETA-LACTAMASE-RELATED"/>
    <property type="match status" value="1"/>
</dbReference>
<dbReference type="OrthoDB" id="9773047at2"/>
<name>A0A3N4N794_9FLAO</name>
<sequence length="446" mass="50605">MKKVLKYLFLVALLVAIYAVYTNYPKLNIIAGYSSKNMASSVFLANRDIQYTDEVDNSFTPINLATDKVNKEEKFSTASVFGLLTRKAIYREGLGAVLVPKNADENSEFLVPKRNITENKLPFPYGNLPQKDTVFENVNYNLLETAVDSMFNNNKIKQTRSVLVIYKDQIIAEKYANGFDKDSKLLGWSMTKSITATLFGILQKQGKININDKAPIESWKNDDRAAITINDLLHMNSGLAWEEDYKNISDVTRMLFLTDDMTKIQEEKPLVGKPNESWNYSSGTTNLLSGILRKQFDTHQEYLDFWYAALIDKIGMHSMLIETDMSGNYVGSSYGWATTRDWAKFGLLYLHKGNWNGEQIFDTTWVDYVKTPTNGSNGEYGGHFWLNAGGKYPDVPKDIYSANGYQGQRVFIVPSKDLVIVRMGLTNNDNAFDFNTFLKEVLVAIN</sequence>
<dbReference type="RefSeq" id="WP_123899221.1">
    <property type="nucleotide sequence ID" value="NZ_RPFJ01000074.1"/>
</dbReference>
<comment type="caution">
    <text evidence="2">The sequence shown here is derived from an EMBL/GenBank/DDBJ whole genome shotgun (WGS) entry which is preliminary data.</text>
</comment>
<dbReference type="AlphaFoldDB" id="A0A3N4N794"/>
<accession>A0A3N4N794</accession>
<keyword evidence="2" id="KW-0378">Hydrolase</keyword>
<evidence type="ECO:0000313" key="3">
    <source>
        <dbReference type="Proteomes" id="UP000270856"/>
    </source>
</evidence>
<evidence type="ECO:0000313" key="2">
    <source>
        <dbReference type="EMBL" id="RPD91245.1"/>
    </source>
</evidence>
<evidence type="ECO:0000259" key="1">
    <source>
        <dbReference type="Pfam" id="PF00144"/>
    </source>
</evidence>
<dbReference type="GO" id="GO:0016787">
    <property type="term" value="F:hydrolase activity"/>
    <property type="evidence" value="ECO:0007669"/>
    <property type="project" value="UniProtKB-KW"/>
</dbReference>
<dbReference type="InterPro" id="IPR012338">
    <property type="entry name" value="Beta-lactam/transpept-like"/>
</dbReference>
<dbReference type="InterPro" id="IPR050789">
    <property type="entry name" value="Diverse_Enzym_Activities"/>
</dbReference>
<gene>
    <name evidence="2" type="ORF">EGM88_15010</name>
</gene>
<feature type="domain" description="Beta-lactamase-related" evidence="1">
    <location>
        <begin position="161"/>
        <end position="424"/>
    </location>
</feature>